<dbReference type="CDD" id="cd00082">
    <property type="entry name" value="HisKA"/>
    <property type="match status" value="1"/>
</dbReference>
<name>A0A2S1SDG7_9FLAO</name>
<organism evidence="7 8">
    <name type="scientific">Flavobacterium pallidum</name>
    <dbReference type="NCBI Taxonomy" id="2172098"/>
    <lineage>
        <taxon>Bacteria</taxon>
        <taxon>Pseudomonadati</taxon>
        <taxon>Bacteroidota</taxon>
        <taxon>Flavobacteriia</taxon>
        <taxon>Flavobacteriales</taxon>
        <taxon>Flavobacteriaceae</taxon>
        <taxon>Flavobacterium</taxon>
    </lineage>
</organism>
<dbReference type="Gene3D" id="2.130.10.10">
    <property type="entry name" value="YVTN repeat-like/Quinoprotein amine dehydrogenase"/>
    <property type="match status" value="2"/>
</dbReference>
<keyword evidence="4" id="KW-1133">Transmembrane helix</keyword>
<dbReference type="InterPro" id="IPR003661">
    <property type="entry name" value="HisK_dim/P_dom"/>
</dbReference>
<dbReference type="InterPro" id="IPR003594">
    <property type="entry name" value="HATPase_dom"/>
</dbReference>
<dbReference type="KEGG" id="fpal:HYN49_00175"/>
<dbReference type="InterPro" id="IPR015943">
    <property type="entry name" value="WD40/YVTN_repeat-like_dom_sf"/>
</dbReference>
<dbReference type="InterPro" id="IPR011110">
    <property type="entry name" value="Reg_prop"/>
</dbReference>
<dbReference type="EC" id="2.7.13.3" evidence="2"/>
<keyword evidence="4" id="KW-0812">Transmembrane</keyword>
<dbReference type="Gene3D" id="3.30.565.10">
    <property type="entry name" value="Histidine kinase-like ATPase, C-terminal domain"/>
    <property type="match status" value="1"/>
</dbReference>
<dbReference type="SUPFAM" id="SSF47384">
    <property type="entry name" value="Homodimeric domain of signal transducing histidine kinase"/>
    <property type="match status" value="1"/>
</dbReference>
<evidence type="ECO:0000256" key="2">
    <source>
        <dbReference type="ARBA" id="ARBA00012438"/>
    </source>
</evidence>
<evidence type="ECO:0000313" key="8">
    <source>
        <dbReference type="Proteomes" id="UP000244937"/>
    </source>
</evidence>
<dbReference type="InterPro" id="IPR011123">
    <property type="entry name" value="Y_Y_Y"/>
</dbReference>
<accession>A0A2S1SDG7</accession>
<evidence type="ECO:0000256" key="5">
    <source>
        <dbReference type="SAM" id="SignalP"/>
    </source>
</evidence>
<dbReference type="InterPro" id="IPR013783">
    <property type="entry name" value="Ig-like_fold"/>
</dbReference>
<evidence type="ECO:0000313" key="7">
    <source>
        <dbReference type="EMBL" id="AWI24431.1"/>
    </source>
</evidence>
<dbReference type="EMBL" id="CP029187">
    <property type="protein sequence ID" value="AWI24431.1"/>
    <property type="molecule type" value="Genomic_DNA"/>
</dbReference>
<dbReference type="OrthoDB" id="9809670at2"/>
<sequence length="1008" mass="116148">MASLAKSFTLFILLFFASAVWPQSGSQISWSTDSESLPQNSIKSIAPDKYGFIWMTTENGLVRYDGRDFKIFDSGNTGIKNNRITYLRGSLKKDSIYTSTENTEDIILINHRRALKVDPKKHKAPWFDDPGKNNLLICEGIPSYFFGLPKRPYKIPLPGGDYYSIANDSVAHYDNKKNLLYKIKFHYEANKYFFVLGQKLFYLAPDGKYAAITERTVSSSQLKIKPGNDFQIYWNIVSEQVFLYSNENLYQLHADSGKLSEGLLIEKQDLKSANVWTIYFDSGSGIIYLGSIKKGLGIYKIKSFKTITPDKNHHPELFEIFYAIHPYNDSTAISSSGIFMDGNEIIRNLEFYTDKYDVAIDQNGDIWTSYFSLLHRYKKSDGFKKMEEWDFIDDISTIYVAKNGTIWMDLAKRRKNFGKLYHFKPDQKPEFIKQADLNTKINCITEDANGKIWLGTKNGLYFMDSVSGKPIAVAGSGNIKVRSIYFDSDQNLWFTSYEKGFLLYRNNKIYRFPTDKNGYLNASHCILEDHKGFFWISTNKGLFQVKRKSLLDYASSKMHAVYYQYYDKSFGFLTNEFNGGCQPCGTRLANGNFLFPSLNGVVVFNPDKISPILPNKNIFIDEIIVDEKNITTGKSIELNRNFERITFVVSSPYFGNQSNLNFEARLEGPDNQDWMAIKDHRSITFTKLRPGTYTLTIRKLNGFDSRYDYTKIKIIVPEAFWQTAWFQFLMITLIVLLIYAGYNFRLKFIRKRNILLEKTINDQTHDLKNTISTLRATKDSLHEQAEKTTKLMQYITHDIKTPLKFMSMASQMMYESDNSNPEELKENLKSIFTSSTQMYNFIDNLLEYTKAYTNNEVDTEEFSLYRIVEEKIALFQGIAQSQKTSIRNLIMKDTALVTNRQLFSIIIHNILDNAVKYTGNGSIIISAVSSPEKLEIVVKDTGVGMSEKTKRHYTALMENYENNESKKSAKLGLYIVIESLLILNGTIEFTSKENRGTTIRMSFRKIKP</sequence>
<dbReference type="InterPro" id="IPR011047">
    <property type="entry name" value="Quinoprotein_ADH-like_sf"/>
</dbReference>
<keyword evidence="5" id="KW-0732">Signal</keyword>
<keyword evidence="3" id="KW-0597">Phosphoprotein</keyword>
<evidence type="ECO:0000256" key="3">
    <source>
        <dbReference type="ARBA" id="ARBA00022553"/>
    </source>
</evidence>
<feature type="chain" id="PRO_5015677620" description="histidine kinase" evidence="5">
    <location>
        <begin position="20"/>
        <end position="1008"/>
    </location>
</feature>
<dbReference type="RefSeq" id="WP_108902240.1">
    <property type="nucleotide sequence ID" value="NZ_CP029187.1"/>
</dbReference>
<evidence type="ECO:0000259" key="6">
    <source>
        <dbReference type="PROSITE" id="PS50109"/>
    </source>
</evidence>
<comment type="catalytic activity">
    <reaction evidence="1">
        <text>ATP + protein L-histidine = ADP + protein N-phospho-L-histidine.</text>
        <dbReference type="EC" id="2.7.13.3"/>
    </reaction>
</comment>
<dbReference type="PANTHER" id="PTHR43547">
    <property type="entry name" value="TWO-COMPONENT HISTIDINE KINASE"/>
    <property type="match status" value="1"/>
</dbReference>
<dbReference type="InterPro" id="IPR036890">
    <property type="entry name" value="HATPase_C_sf"/>
</dbReference>
<dbReference type="Pfam" id="PF07495">
    <property type="entry name" value="Y_Y_Y"/>
    <property type="match status" value="1"/>
</dbReference>
<dbReference type="GO" id="GO:0000155">
    <property type="term" value="F:phosphorelay sensor kinase activity"/>
    <property type="evidence" value="ECO:0007669"/>
    <property type="project" value="InterPro"/>
</dbReference>
<dbReference type="SMART" id="SM00387">
    <property type="entry name" value="HATPase_c"/>
    <property type="match status" value="1"/>
</dbReference>
<dbReference type="Pfam" id="PF02518">
    <property type="entry name" value="HATPase_c"/>
    <property type="match status" value="1"/>
</dbReference>
<evidence type="ECO:0000256" key="1">
    <source>
        <dbReference type="ARBA" id="ARBA00000085"/>
    </source>
</evidence>
<dbReference type="Proteomes" id="UP000244937">
    <property type="component" value="Chromosome"/>
</dbReference>
<dbReference type="SMART" id="SM00388">
    <property type="entry name" value="HisKA"/>
    <property type="match status" value="1"/>
</dbReference>
<dbReference type="Gene3D" id="2.60.40.10">
    <property type="entry name" value="Immunoglobulins"/>
    <property type="match status" value="1"/>
</dbReference>
<reference evidence="7 8" key="1">
    <citation type="submission" date="2018-05" db="EMBL/GenBank/DDBJ databases">
        <title>Genome sequencing of Flavobacterium sp. HYN0049.</title>
        <authorList>
            <person name="Yi H."/>
            <person name="Baek C."/>
        </authorList>
    </citation>
    <scope>NUCLEOTIDE SEQUENCE [LARGE SCALE GENOMIC DNA]</scope>
    <source>
        <strain evidence="7 8">HYN0049</strain>
    </source>
</reference>
<dbReference type="InterPro" id="IPR005467">
    <property type="entry name" value="His_kinase_dom"/>
</dbReference>
<evidence type="ECO:0000256" key="4">
    <source>
        <dbReference type="SAM" id="Phobius"/>
    </source>
</evidence>
<feature type="signal peptide" evidence="5">
    <location>
        <begin position="1"/>
        <end position="19"/>
    </location>
</feature>
<keyword evidence="4" id="KW-0472">Membrane</keyword>
<dbReference type="SUPFAM" id="SSF55874">
    <property type="entry name" value="ATPase domain of HSP90 chaperone/DNA topoisomerase II/histidine kinase"/>
    <property type="match status" value="1"/>
</dbReference>
<dbReference type="PANTHER" id="PTHR43547:SF2">
    <property type="entry name" value="HYBRID SIGNAL TRANSDUCTION HISTIDINE KINASE C"/>
    <property type="match status" value="1"/>
</dbReference>
<feature type="domain" description="Histidine kinase" evidence="6">
    <location>
        <begin position="794"/>
        <end position="1007"/>
    </location>
</feature>
<protein>
    <recommendedName>
        <fullName evidence="2">histidine kinase</fullName>
        <ecNumber evidence="2">2.7.13.3</ecNumber>
    </recommendedName>
</protein>
<dbReference type="InterPro" id="IPR036097">
    <property type="entry name" value="HisK_dim/P_sf"/>
</dbReference>
<dbReference type="Pfam" id="PF07494">
    <property type="entry name" value="Reg_prop"/>
    <property type="match status" value="2"/>
</dbReference>
<dbReference type="PROSITE" id="PS50109">
    <property type="entry name" value="HIS_KIN"/>
    <property type="match status" value="1"/>
</dbReference>
<dbReference type="Pfam" id="PF00512">
    <property type="entry name" value="HisKA"/>
    <property type="match status" value="1"/>
</dbReference>
<dbReference type="SUPFAM" id="SSF63829">
    <property type="entry name" value="Calcium-dependent phosphotriesterase"/>
    <property type="match status" value="1"/>
</dbReference>
<gene>
    <name evidence="7" type="ORF">HYN49_00175</name>
</gene>
<dbReference type="AlphaFoldDB" id="A0A2S1SDG7"/>
<dbReference type="SUPFAM" id="SSF50998">
    <property type="entry name" value="Quinoprotein alcohol dehydrogenase-like"/>
    <property type="match status" value="1"/>
</dbReference>
<keyword evidence="8" id="KW-1185">Reference proteome</keyword>
<feature type="transmembrane region" description="Helical" evidence="4">
    <location>
        <begin position="724"/>
        <end position="742"/>
    </location>
</feature>
<proteinExistence type="predicted"/>
<dbReference type="Gene3D" id="1.10.287.130">
    <property type="match status" value="1"/>
</dbReference>